<reference evidence="2 3" key="1">
    <citation type="submission" date="2020-11" db="EMBL/GenBank/DDBJ databases">
        <title>Enhanced detection system for hospital associated transmission using whole genome sequencing surveillance.</title>
        <authorList>
            <person name="Harrison L.H."/>
            <person name="Van Tyne D."/>
            <person name="Marsh J.W."/>
            <person name="Griffith M.P."/>
            <person name="Snyder D.J."/>
            <person name="Cooper V.S."/>
            <person name="Mustapha M."/>
        </authorList>
    </citation>
    <scope>NUCLEOTIDE SEQUENCE [LARGE SCALE GENOMIC DNA]</scope>
    <source>
        <strain evidence="2 3">SER00227</strain>
    </source>
</reference>
<dbReference type="Proteomes" id="UP000635335">
    <property type="component" value="Unassembled WGS sequence"/>
</dbReference>
<evidence type="ECO:0000256" key="1">
    <source>
        <dbReference type="SAM" id="Phobius"/>
    </source>
</evidence>
<keyword evidence="1" id="KW-0812">Transmembrane</keyword>
<name>A0ABS0LWJ4_9GAMM</name>
<proteinExistence type="predicted"/>
<dbReference type="EMBL" id="JADUMB010000001">
    <property type="protein sequence ID" value="MBH1919707.1"/>
    <property type="molecule type" value="Genomic_DNA"/>
</dbReference>
<sequence>MKKGKIWSVVLGAVVLVPVIVILSVPSEKAEKVSMVSVCSNLTKDRMKSPSSYILGESVVLVKEASASDIAAKFGDESKARLRRFIEGGQLQYKLAEVYIDYEAKNSFGTLLKNSAACYYDIISSDSGNSYTMARADIGGHSFSGADLGIMVGVDDGRIGRGGFMQKYEYLKTVLSGMMRTG</sequence>
<comment type="caution">
    <text evidence="2">The sequence shown here is derived from an EMBL/GenBank/DDBJ whole genome shotgun (WGS) entry which is preliminary data.</text>
</comment>
<dbReference type="RefSeq" id="WP_019454727.1">
    <property type="nucleotide sequence ID" value="NZ_JADUMB010000001.1"/>
</dbReference>
<organism evidence="2 3">
    <name type="scientific">Serratia surfactantfaciens</name>
    <dbReference type="NCBI Taxonomy" id="2741499"/>
    <lineage>
        <taxon>Bacteria</taxon>
        <taxon>Pseudomonadati</taxon>
        <taxon>Pseudomonadota</taxon>
        <taxon>Gammaproteobacteria</taxon>
        <taxon>Enterobacterales</taxon>
        <taxon>Yersiniaceae</taxon>
        <taxon>Serratia</taxon>
    </lineage>
</organism>
<keyword evidence="1" id="KW-0472">Membrane</keyword>
<evidence type="ECO:0000313" key="2">
    <source>
        <dbReference type="EMBL" id="MBH1919707.1"/>
    </source>
</evidence>
<accession>A0ABS0LWJ4</accession>
<gene>
    <name evidence="2" type="ORF">I5U16_06020</name>
</gene>
<evidence type="ECO:0000313" key="3">
    <source>
        <dbReference type="Proteomes" id="UP000635335"/>
    </source>
</evidence>
<feature type="transmembrane region" description="Helical" evidence="1">
    <location>
        <begin position="6"/>
        <end position="25"/>
    </location>
</feature>
<keyword evidence="3" id="KW-1185">Reference proteome</keyword>
<protein>
    <submittedName>
        <fullName evidence="2">Uncharacterized protein</fullName>
    </submittedName>
</protein>
<keyword evidence="1" id="KW-1133">Transmembrane helix</keyword>